<feature type="domain" description="FAS1-like dehydratase" evidence="1">
    <location>
        <begin position="8"/>
        <end position="135"/>
    </location>
</feature>
<keyword evidence="3" id="KW-1185">Reference proteome</keyword>
<reference evidence="2 3" key="1">
    <citation type="submission" date="2016-10" db="EMBL/GenBank/DDBJ databases">
        <authorList>
            <person name="de Groot N.N."/>
        </authorList>
    </citation>
    <scope>NUCLEOTIDE SEQUENCE [LARGE SCALE GENOMIC DNA]</scope>
    <source>
        <strain evidence="2 3">DSM 44778</strain>
    </source>
</reference>
<dbReference type="SUPFAM" id="SSF54637">
    <property type="entry name" value="Thioesterase/thiol ester dehydrase-isomerase"/>
    <property type="match status" value="1"/>
</dbReference>
<dbReference type="AlphaFoldDB" id="A0A1I3S6S1"/>
<dbReference type="EMBL" id="FORR01000012">
    <property type="protein sequence ID" value="SFJ54523.1"/>
    <property type="molecule type" value="Genomic_DNA"/>
</dbReference>
<dbReference type="InterPro" id="IPR039569">
    <property type="entry name" value="FAS1-like_DH_region"/>
</dbReference>
<proteinExistence type="predicted"/>
<dbReference type="InterPro" id="IPR016709">
    <property type="entry name" value="HadA-like"/>
</dbReference>
<evidence type="ECO:0000313" key="3">
    <source>
        <dbReference type="Proteomes" id="UP000199545"/>
    </source>
</evidence>
<dbReference type="CDD" id="cd03441">
    <property type="entry name" value="R_hydratase_like"/>
    <property type="match status" value="1"/>
</dbReference>
<sequence length="145" mass="16490">MSLQRFQAFVGVESAPVKNEVEKGAIRKFADAIGDPNPLYRDEEYAKTTRYGRIIAPPTFSRTFDYGEIPGLELKREGLIHGEQQFEYFRPIFAGDVLYCSTKLADVYEKEGKLGRMTFLVYEQKGVDEAGETVFIARSNVIYRG</sequence>
<organism evidence="2 3">
    <name type="scientific">Thermoflavimicrobium dichotomicum</name>
    <dbReference type="NCBI Taxonomy" id="46223"/>
    <lineage>
        <taxon>Bacteria</taxon>
        <taxon>Bacillati</taxon>
        <taxon>Bacillota</taxon>
        <taxon>Bacilli</taxon>
        <taxon>Bacillales</taxon>
        <taxon>Thermoactinomycetaceae</taxon>
        <taxon>Thermoflavimicrobium</taxon>
    </lineage>
</organism>
<accession>A0A1I3S6S1</accession>
<evidence type="ECO:0000259" key="1">
    <source>
        <dbReference type="Pfam" id="PF13452"/>
    </source>
</evidence>
<dbReference type="Proteomes" id="UP000199545">
    <property type="component" value="Unassembled WGS sequence"/>
</dbReference>
<protein>
    <submittedName>
        <fullName evidence="2">Acyl dehydratase</fullName>
    </submittedName>
</protein>
<dbReference type="Pfam" id="PF13452">
    <property type="entry name" value="FAS1_DH_region"/>
    <property type="match status" value="1"/>
</dbReference>
<dbReference type="PIRSF" id="PIRSF018072">
    <property type="entry name" value="UCP018072"/>
    <property type="match status" value="1"/>
</dbReference>
<dbReference type="InterPro" id="IPR029069">
    <property type="entry name" value="HotDog_dom_sf"/>
</dbReference>
<gene>
    <name evidence="2" type="ORF">SAMN05421852_11248</name>
</gene>
<dbReference type="Gene3D" id="3.10.129.10">
    <property type="entry name" value="Hotdog Thioesterase"/>
    <property type="match status" value="1"/>
</dbReference>
<dbReference type="STRING" id="46223.SAMN05421852_11248"/>
<evidence type="ECO:0000313" key="2">
    <source>
        <dbReference type="EMBL" id="SFJ54523.1"/>
    </source>
</evidence>
<dbReference type="OrthoDB" id="160199at2"/>
<dbReference type="RefSeq" id="WP_093230658.1">
    <property type="nucleotide sequence ID" value="NZ_FORR01000012.1"/>
</dbReference>
<name>A0A1I3S6S1_9BACL</name>